<evidence type="ECO:0000313" key="2">
    <source>
        <dbReference type="Proteomes" id="UP000515804"/>
    </source>
</evidence>
<dbReference type="AlphaFoldDB" id="A0A7G9SS64"/>
<dbReference type="RefSeq" id="WP_187553205.1">
    <property type="nucleotide sequence ID" value="NZ_BMZL01000001.1"/>
</dbReference>
<gene>
    <name evidence="1" type="ORF">H9L16_03495</name>
</gene>
<keyword evidence="2" id="KW-1185">Reference proteome</keyword>
<sequence>MSGADIPYQLRPSKFIDRQIFVELLGRLLQTRGPESYIYVSMGGRHLVDHYAVYKELGIKAQFSFDKDSNQVARQVFNRPTDATVCALMDSADLPARMDDIAEKFPAKRNFIVWLDYTGTNYRTQLQEAEEILVRLKHGDVFRITMNADGRNLKQGSGTPQERAAKRADALREKLGGANVPTSVTSIGDAPMSLADVLVWCVSLACSKAKLRVPNLNYIPVLNTSYADGQRMLTVTCVVSESAAKEPFPASSYSRWAFACKSWDKIHDIAVPVLSAKERFRLDANLQKAGKKMLAALKFFPADDEELSLMEMASYKRFQRFYPAFRHVDD</sequence>
<dbReference type="InterPro" id="IPR046788">
    <property type="entry name" value="Methyltransf_35"/>
</dbReference>
<evidence type="ECO:0000313" key="1">
    <source>
        <dbReference type="EMBL" id="QNN70689.1"/>
    </source>
</evidence>
<dbReference type="EMBL" id="CP060719">
    <property type="protein sequence ID" value="QNN70689.1"/>
    <property type="molecule type" value="Genomic_DNA"/>
</dbReference>
<dbReference type="Proteomes" id="UP000515804">
    <property type="component" value="Chromosome"/>
</dbReference>
<proteinExistence type="predicted"/>
<reference evidence="1 2" key="1">
    <citation type="submission" date="2020-08" db="EMBL/GenBank/DDBJ databases">
        <title>Genome sequence of Thermomonas carbonis KCTC 42013T.</title>
        <authorList>
            <person name="Hyun D.-W."/>
            <person name="Bae J.-W."/>
        </authorList>
    </citation>
    <scope>NUCLEOTIDE SEQUENCE [LARGE SCALE GENOMIC DNA]</scope>
    <source>
        <strain evidence="1 2">KCTC 42013</strain>
    </source>
</reference>
<dbReference type="Pfam" id="PF20553">
    <property type="entry name" value="Methyltransf_35"/>
    <property type="match status" value="1"/>
</dbReference>
<protein>
    <submittedName>
        <fullName evidence="1">Uncharacterized protein</fullName>
    </submittedName>
</protein>
<name>A0A7G9SS64_9GAMM</name>
<organism evidence="1 2">
    <name type="scientific">Thermomonas carbonis</name>
    <dbReference type="NCBI Taxonomy" id="1463158"/>
    <lineage>
        <taxon>Bacteria</taxon>
        <taxon>Pseudomonadati</taxon>
        <taxon>Pseudomonadota</taxon>
        <taxon>Gammaproteobacteria</taxon>
        <taxon>Lysobacterales</taxon>
        <taxon>Lysobacteraceae</taxon>
        <taxon>Thermomonas</taxon>
    </lineage>
</organism>
<accession>A0A7G9SS64</accession>
<dbReference type="KEGG" id="tcn:H9L16_03495"/>